<protein>
    <submittedName>
        <fullName evidence="2">Uncharacterized protein</fullName>
    </submittedName>
</protein>
<reference evidence="2" key="1">
    <citation type="submission" date="2020-10" db="EMBL/GenBank/DDBJ databases">
        <title>High-Quality Genome Resource of Clonostachys rosea strain S41 by Oxford Nanopore Long-Read Sequencing.</title>
        <authorList>
            <person name="Wang H."/>
        </authorList>
    </citation>
    <scope>NUCLEOTIDE SEQUENCE</scope>
    <source>
        <strain evidence="2">S41</strain>
    </source>
</reference>
<sequence>MSPDDRLETTPVSSAAAADRPPYPFELNQVSPLVQPDTAVAFWEEHGVFYREDATVGRLVDEIYREKRAEQLLPADYENFREALVKDPCINRIFELYPVILFSVAWGKLDYHFRWTDGDWIDQGKEGKTINIYMQRSNSTCFFIPGSHTFAYSSKPNDSLVLPIPDSAIEQFAEQKITMEQGGMIIFHPYLIHKRTTSEAIMITTRMPKPDDNPRNTS</sequence>
<dbReference type="AlphaFoldDB" id="A0A8H7K602"/>
<comment type="caution">
    <text evidence="2">The sequence shown here is derived from an EMBL/GenBank/DDBJ whole genome shotgun (WGS) entry which is preliminary data.</text>
</comment>
<dbReference type="EMBL" id="JADCTT010000015">
    <property type="protein sequence ID" value="KAF9744111.1"/>
    <property type="molecule type" value="Genomic_DNA"/>
</dbReference>
<accession>A0A8H7K602</accession>
<dbReference type="SUPFAM" id="SSF51197">
    <property type="entry name" value="Clavaminate synthase-like"/>
    <property type="match status" value="1"/>
</dbReference>
<organism evidence="2 3">
    <name type="scientific">Bionectria ochroleuca</name>
    <name type="common">Gliocladium roseum</name>
    <dbReference type="NCBI Taxonomy" id="29856"/>
    <lineage>
        <taxon>Eukaryota</taxon>
        <taxon>Fungi</taxon>
        <taxon>Dikarya</taxon>
        <taxon>Ascomycota</taxon>
        <taxon>Pezizomycotina</taxon>
        <taxon>Sordariomycetes</taxon>
        <taxon>Hypocreomycetidae</taxon>
        <taxon>Hypocreales</taxon>
        <taxon>Bionectriaceae</taxon>
        <taxon>Clonostachys</taxon>
    </lineage>
</organism>
<gene>
    <name evidence="2" type="ORF">IM811_005691</name>
</gene>
<proteinExistence type="predicted"/>
<dbReference type="Proteomes" id="UP000616885">
    <property type="component" value="Unassembled WGS sequence"/>
</dbReference>
<evidence type="ECO:0000256" key="1">
    <source>
        <dbReference type="SAM" id="MobiDB-lite"/>
    </source>
</evidence>
<name>A0A8H7K602_BIOOC</name>
<evidence type="ECO:0000313" key="3">
    <source>
        <dbReference type="Proteomes" id="UP000616885"/>
    </source>
</evidence>
<evidence type="ECO:0000313" key="2">
    <source>
        <dbReference type="EMBL" id="KAF9744111.1"/>
    </source>
</evidence>
<dbReference type="Gene3D" id="2.60.120.620">
    <property type="entry name" value="q2cbj1_9rhob like domain"/>
    <property type="match status" value="1"/>
</dbReference>
<feature type="region of interest" description="Disordered" evidence="1">
    <location>
        <begin position="1"/>
        <end position="20"/>
    </location>
</feature>